<name>A0A9P4GBN0_9PLEO</name>
<accession>A0A9P4GBN0</accession>
<dbReference type="AlphaFoldDB" id="A0A9P4GBN0"/>
<dbReference type="Proteomes" id="UP000800039">
    <property type="component" value="Unassembled WGS sequence"/>
</dbReference>
<dbReference type="RefSeq" id="XP_040784852.1">
    <property type="nucleotide sequence ID" value="XM_040927059.1"/>
</dbReference>
<reference evidence="1" key="1">
    <citation type="submission" date="2020-01" db="EMBL/GenBank/DDBJ databases">
        <authorList>
            <consortium name="DOE Joint Genome Institute"/>
            <person name="Haridas S."/>
            <person name="Albert R."/>
            <person name="Binder M."/>
            <person name="Bloem J."/>
            <person name="Labutti K."/>
            <person name="Salamov A."/>
            <person name="Andreopoulos B."/>
            <person name="Baker S.E."/>
            <person name="Barry K."/>
            <person name="Bills G."/>
            <person name="Bluhm B.H."/>
            <person name="Cannon C."/>
            <person name="Castanera R."/>
            <person name="Culley D.E."/>
            <person name="Daum C."/>
            <person name="Ezra D."/>
            <person name="Gonzalez J.B."/>
            <person name="Henrissat B."/>
            <person name="Kuo A."/>
            <person name="Liang C."/>
            <person name="Lipzen A."/>
            <person name="Lutzoni F."/>
            <person name="Magnuson J."/>
            <person name="Mondo S."/>
            <person name="Nolan M."/>
            <person name="Ohm R."/>
            <person name="Pangilinan J."/>
            <person name="Park H.-J."/>
            <person name="Ramirez L."/>
            <person name="Alfaro M."/>
            <person name="Sun H."/>
            <person name="Tritt A."/>
            <person name="Yoshinaga Y."/>
            <person name="Zwiers L.-H."/>
            <person name="Turgeon B.G."/>
            <person name="Goodwin S.B."/>
            <person name="Spatafora J.W."/>
            <person name="Crous P.W."/>
            <person name="Grigoriev I.V."/>
        </authorList>
    </citation>
    <scope>NUCLEOTIDE SEQUENCE</scope>
    <source>
        <strain evidence="1">CBS 394.84</strain>
    </source>
</reference>
<sequence length="114" mass="13529">MNSGFIRSWLALLLPSIMTRLKIVRFFCFTSGKICQRSYYASQIDLYVLVRISTLLYHIQFHGYLIICSSESRSTYLPLFTVYCSFKFIYHIISLKYSRTFHLLSELAYRLVLE</sequence>
<gene>
    <name evidence="1" type="ORF">K460DRAFT_181836</name>
</gene>
<evidence type="ECO:0000313" key="2">
    <source>
        <dbReference type="Proteomes" id="UP000800039"/>
    </source>
</evidence>
<dbReference type="EMBL" id="ML976618">
    <property type="protein sequence ID" value="KAF1842289.1"/>
    <property type="molecule type" value="Genomic_DNA"/>
</dbReference>
<proteinExistence type="predicted"/>
<organism evidence="1 2">
    <name type="scientific">Cucurbitaria berberidis CBS 394.84</name>
    <dbReference type="NCBI Taxonomy" id="1168544"/>
    <lineage>
        <taxon>Eukaryota</taxon>
        <taxon>Fungi</taxon>
        <taxon>Dikarya</taxon>
        <taxon>Ascomycota</taxon>
        <taxon>Pezizomycotina</taxon>
        <taxon>Dothideomycetes</taxon>
        <taxon>Pleosporomycetidae</taxon>
        <taxon>Pleosporales</taxon>
        <taxon>Pleosporineae</taxon>
        <taxon>Cucurbitariaceae</taxon>
        <taxon>Cucurbitaria</taxon>
    </lineage>
</organism>
<keyword evidence="2" id="KW-1185">Reference proteome</keyword>
<protein>
    <submittedName>
        <fullName evidence="1">Uncharacterized protein</fullName>
    </submittedName>
</protein>
<dbReference type="GeneID" id="63844311"/>
<comment type="caution">
    <text evidence="1">The sequence shown here is derived from an EMBL/GenBank/DDBJ whole genome shotgun (WGS) entry which is preliminary data.</text>
</comment>
<evidence type="ECO:0000313" key="1">
    <source>
        <dbReference type="EMBL" id="KAF1842289.1"/>
    </source>
</evidence>